<dbReference type="PIRSF" id="PIRSF000521">
    <property type="entry name" value="Transaminase_4ab_Lys_Orn"/>
    <property type="match status" value="1"/>
</dbReference>
<comment type="similarity">
    <text evidence="1 3">Belongs to the class-III pyridoxal-phosphate-dependent aminotransferase family.</text>
</comment>
<dbReference type="InterPro" id="IPR015422">
    <property type="entry name" value="PyrdxlP-dep_Trfase_small"/>
</dbReference>
<gene>
    <name evidence="4" type="ORF">COU89_02515</name>
</gene>
<evidence type="ECO:0000256" key="2">
    <source>
        <dbReference type="ARBA" id="ARBA00022898"/>
    </source>
</evidence>
<evidence type="ECO:0000256" key="3">
    <source>
        <dbReference type="RuleBase" id="RU003560"/>
    </source>
</evidence>
<dbReference type="GO" id="GO:0008483">
    <property type="term" value="F:transaminase activity"/>
    <property type="evidence" value="ECO:0007669"/>
    <property type="project" value="UniProtKB-KW"/>
</dbReference>
<dbReference type="PROSITE" id="PS00600">
    <property type="entry name" value="AA_TRANSFER_CLASS_3"/>
    <property type="match status" value="1"/>
</dbReference>
<dbReference type="PANTHER" id="PTHR43094">
    <property type="entry name" value="AMINOTRANSFERASE"/>
    <property type="match status" value="1"/>
</dbReference>
<dbReference type="InterPro" id="IPR005814">
    <property type="entry name" value="Aminotrans_3"/>
</dbReference>
<protein>
    <submittedName>
        <fullName evidence="4">Aspartate aminotransferase family protein</fullName>
    </submittedName>
</protein>
<dbReference type="InterPro" id="IPR015421">
    <property type="entry name" value="PyrdxlP-dep_Trfase_major"/>
</dbReference>
<evidence type="ECO:0000313" key="5">
    <source>
        <dbReference type="Proteomes" id="UP000231569"/>
    </source>
</evidence>
<organism evidence="4 5">
    <name type="scientific">Candidatus Roizmanbacteria bacterium CG10_big_fil_rev_8_21_14_0_10_45_7</name>
    <dbReference type="NCBI Taxonomy" id="1974854"/>
    <lineage>
        <taxon>Bacteria</taxon>
        <taxon>Candidatus Roizmaniibacteriota</taxon>
    </lineage>
</organism>
<keyword evidence="4" id="KW-0808">Transferase</keyword>
<comment type="caution">
    <text evidence="4">The sequence shown here is derived from an EMBL/GenBank/DDBJ whole genome shotgun (WGS) entry which is preliminary data.</text>
</comment>
<dbReference type="Gene3D" id="3.90.1150.10">
    <property type="entry name" value="Aspartate Aminotransferase, domain 1"/>
    <property type="match status" value="1"/>
</dbReference>
<dbReference type="Proteomes" id="UP000231569">
    <property type="component" value="Unassembled WGS sequence"/>
</dbReference>
<dbReference type="EMBL" id="PFEE01000055">
    <property type="protein sequence ID" value="PJE63586.1"/>
    <property type="molecule type" value="Genomic_DNA"/>
</dbReference>
<sequence length="395" mass="43988">MSVFTTDKKFLARDLPADDLEIVKSDGNFLFDSKGKKYIDFLMGWCVGNIGWGNKEIKKKISRYKGPDYVNPAYLYKSWAELAELLAKITPGKLQKSFRATGGTEAVEIALQAAMSHTKRQKFISIEGSYHGHSIGAMSVGSSDFRSWYKNFLPDCYKIKPPLDKKAVDKLEALLKPGDIAALIMEPIICNLGVEIPTQEFMTRAQALCKKYNTLFIIDEVATGFGRTGKLFASEYFGIEPDIMCLAKGITGGYGGLGATITTEEVAKSMEYEFSFYSTYGWYPLSTEAAIANITYIVKRRKQLEKNTNEIGRYFVERLSNIQFKYPAKIHAKGLAIGVIFKQAGYSIEVATKAQKNGVLFSPLNDKICTLFPALNIDKQTAKKGLDLLELSVTD</sequence>
<evidence type="ECO:0000256" key="1">
    <source>
        <dbReference type="ARBA" id="ARBA00008954"/>
    </source>
</evidence>
<dbReference type="AlphaFoldDB" id="A0A2M8KUH2"/>
<reference evidence="5" key="1">
    <citation type="submission" date="2017-09" db="EMBL/GenBank/DDBJ databases">
        <title>Depth-based differentiation of microbial function through sediment-hosted aquifers and enrichment of novel symbionts in the deep terrestrial subsurface.</title>
        <authorList>
            <person name="Probst A.J."/>
            <person name="Ladd B."/>
            <person name="Jarett J.K."/>
            <person name="Geller-Mcgrath D.E."/>
            <person name="Sieber C.M.K."/>
            <person name="Emerson J.B."/>
            <person name="Anantharaman K."/>
            <person name="Thomas B.C."/>
            <person name="Malmstrom R."/>
            <person name="Stieglmeier M."/>
            <person name="Klingl A."/>
            <person name="Woyke T."/>
            <person name="Ryan C.M."/>
            <person name="Banfield J.F."/>
        </authorList>
    </citation>
    <scope>NUCLEOTIDE SEQUENCE [LARGE SCALE GENOMIC DNA]</scope>
</reference>
<dbReference type="PANTHER" id="PTHR43094:SF1">
    <property type="entry name" value="AMINOTRANSFERASE CLASS-III"/>
    <property type="match status" value="1"/>
</dbReference>
<name>A0A2M8KUH2_9BACT</name>
<dbReference type="InterPro" id="IPR015424">
    <property type="entry name" value="PyrdxlP-dep_Trfase"/>
</dbReference>
<dbReference type="Gene3D" id="3.40.640.10">
    <property type="entry name" value="Type I PLP-dependent aspartate aminotransferase-like (Major domain)"/>
    <property type="match status" value="1"/>
</dbReference>
<proteinExistence type="inferred from homology"/>
<dbReference type="Pfam" id="PF00202">
    <property type="entry name" value="Aminotran_3"/>
    <property type="match status" value="1"/>
</dbReference>
<dbReference type="CDD" id="cd00610">
    <property type="entry name" value="OAT_like"/>
    <property type="match status" value="1"/>
</dbReference>
<keyword evidence="4" id="KW-0032">Aminotransferase</keyword>
<dbReference type="GO" id="GO:0030170">
    <property type="term" value="F:pyridoxal phosphate binding"/>
    <property type="evidence" value="ECO:0007669"/>
    <property type="project" value="InterPro"/>
</dbReference>
<dbReference type="InterPro" id="IPR049704">
    <property type="entry name" value="Aminotrans_3_PPA_site"/>
</dbReference>
<accession>A0A2M8KUH2</accession>
<keyword evidence="2 3" id="KW-0663">Pyridoxal phosphate</keyword>
<evidence type="ECO:0000313" key="4">
    <source>
        <dbReference type="EMBL" id="PJE63586.1"/>
    </source>
</evidence>
<dbReference type="SUPFAM" id="SSF53383">
    <property type="entry name" value="PLP-dependent transferases"/>
    <property type="match status" value="1"/>
</dbReference>